<comment type="caution">
    <text evidence="1">The sequence shown here is derived from an EMBL/GenBank/DDBJ whole genome shotgun (WGS) entry which is preliminary data.</text>
</comment>
<evidence type="ECO:0000313" key="1">
    <source>
        <dbReference type="EMBL" id="KAH6926324.1"/>
    </source>
</evidence>
<proteinExistence type="predicted"/>
<reference evidence="1" key="1">
    <citation type="submission" date="2020-05" db="EMBL/GenBank/DDBJ databases">
        <title>Large-scale comparative analyses of tick genomes elucidate their genetic diversity and vector capacities.</title>
        <authorList>
            <person name="Jia N."/>
            <person name="Wang J."/>
            <person name="Shi W."/>
            <person name="Du L."/>
            <person name="Sun Y."/>
            <person name="Zhan W."/>
            <person name="Jiang J."/>
            <person name="Wang Q."/>
            <person name="Zhang B."/>
            <person name="Ji P."/>
            <person name="Sakyi L.B."/>
            <person name="Cui X."/>
            <person name="Yuan T."/>
            <person name="Jiang B."/>
            <person name="Yang W."/>
            <person name="Lam T.T.-Y."/>
            <person name="Chang Q."/>
            <person name="Ding S."/>
            <person name="Wang X."/>
            <person name="Zhu J."/>
            <person name="Ruan X."/>
            <person name="Zhao L."/>
            <person name="Wei J."/>
            <person name="Que T."/>
            <person name="Du C."/>
            <person name="Cheng J."/>
            <person name="Dai P."/>
            <person name="Han X."/>
            <person name="Huang E."/>
            <person name="Gao Y."/>
            <person name="Liu J."/>
            <person name="Shao H."/>
            <person name="Ye R."/>
            <person name="Li L."/>
            <person name="Wei W."/>
            <person name="Wang X."/>
            <person name="Wang C."/>
            <person name="Yang T."/>
            <person name="Huo Q."/>
            <person name="Li W."/>
            <person name="Guo W."/>
            <person name="Chen H."/>
            <person name="Zhou L."/>
            <person name="Ni X."/>
            <person name="Tian J."/>
            <person name="Zhou Y."/>
            <person name="Sheng Y."/>
            <person name="Liu T."/>
            <person name="Pan Y."/>
            <person name="Xia L."/>
            <person name="Li J."/>
            <person name="Zhao F."/>
            <person name="Cao W."/>
        </authorList>
    </citation>
    <scope>NUCLEOTIDE SEQUENCE</scope>
    <source>
        <strain evidence="1">Hyas-2018</strain>
    </source>
</reference>
<protein>
    <submittedName>
        <fullName evidence="1">Uncharacterized protein</fullName>
    </submittedName>
</protein>
<evidence type="ECO:0000313" key="2">
    <source>
        <dbReference type="Proteomes" id="UP000821845"/>
    </source>
</evidence>
<name>A0ACB7RWV7_HYAAI</name>
<gene>
    <name evidence="1" type="ORF">HPB50_017008</name>
</gene>
<dbReference type="Proteomes" id="UP000821845">
    <property type="component" value="Chromosome 7"/>
</dbReference>
<dbReference type="EMBL" id="CM023487">
    <property type="protein sequence ID" value="KAH6926324.1"/>
    <property type="molecule type" value="Genomic_DNA"/>
</dbReference>
<organism evidence="1 2">
    <name type="scientific">Hyalomma asiaticum</name>
    <name type="common">Tick</name>
    <dbReference type="NCBI Taxonomy" id="266040"/>
    <lineage>
        <taxon>Eukaryota</taxon>
        <taxon>Metazoa</taxon>
        <taxon>Ecdysozoa</taxon>
        <taxon>Arthropoda</taxon>
        <taxon>Chelicerata</taxon>
        <taxon>Arachnida</taxon>
        <taxon>Acari</taxon>
        <taxon>Parasitiformes</taxon>
        <taxon>Ixodida</taxon>
        <taxon>Ixodoidea</taxon>
        <taxon>Ixodidae</taxon>
        <taxon>Hyalomminae</taxon>
        <taxon>Hyalomma</taxon>
    </lineage>
</organism>
<accession>A0ACB7RWV7</accession>
<keyword evidence="2" id="KW-1185">Reference proteome</keyword>
<sequence length="99" mass="11441">MMRDRFIFGIGNEAVHQRLLAERNLTFTVMYDMAVRAEATQRQQREIRTESLRDANCPGDASVHETRPKKPAASRNGVCYRCSGEHCSKTCKFRYETCH</sequence>